<keyword evidence="4" id="KW-0472">Membrane</keyword>
<dbReference type="PRINTS" id="PR00344">
    <property type="entry name" value="BCTRLSENSOR"/>
</dbReference>
<dbReference type="InterPro" id="IPR005467">
    <property type="entry name" value="His_kinase_dom"/>
</dbReference>
<comment type="caution">
    <text evidence="6">The sequence shown here is derived from an EMBL/GenBank/DDBJ whole genome shotgun (WGS) entry which is preliminary data.</text>
</comment>
<dbReference type="RefSeq" id="WP_188792638.1">
    <property type="nucleotide sequence ID" value="NZ_BMJA01000001.1"/>
</dbReference>
<organism evidence="6 7">
    <name type="scientific">Dyella nitratireducens</name>
    <dbReference type="NCBI Taxonomy" id="1849580"/>
    <lineage>
        <taxon>Bacteria</taxon>
        <taxon>Pseudomonadati</taxon>
        <taxon>Pseudomonadota</taxon>
        <taxon>Gammaproteobacteria</taxon>
        <taxon>Lysobacterales</taxon>
        <taxon>Rhodanobacteraceae</taxon>
        <taxon>Dyella</taxon>
    </lineage>
</organism>
<accession>A0ABQ1FL64</accession>
<reference evidence="7" key="1">
    <citation type="journal article" date="2019" name="Int. J. Syst. Evol. Microbiol.">
        <title>The Global Catalogue of Microorganisms (GCM) 10K type strain sequencing project: providing services to taxonomists for standard genome sequencing and annotation.</title>
        <authorList>
            <consortium name="The Broad Institute Genomics Platform"/>
            <consortium name="The Broad Institute Genome Sequencing Center for Infectious Disease"/>
            <person name="Wu L."/>
            <person name="Ma J."/>
        </authorList>
    </citation>
    <scope>NUCLEOTIDE SEQUENCE [LARGE SCALE GENOMIC DNA]</scope>
    <source>
        <strain evidence="7">CGMCC 1.15439</strain>
    </source>
</reference>
<dbReference type="SUPFAM" id="SSF55874">
    <property type="entry name" value="ATPase domain of HSP90 chaperone/DNA topoisomerase II/histidine kinase"/>
    <property type="match status" value="1"/>
</dbReference>
<sequence>MVRSIPNPARRVGNGADSKWRLALISLLAWTAVGVIFAVPRFASTAAWWFTLRASLAEWWTWGWLAPAIIALDRRLPIAVNSLGTRLAVHIVIGIPVTLVYSYLAAMLQVIVGVKAWPDAIGLGPLHEALKGGFLWSLLVYLLVVGGWQAVQYSQHYLAAQLRLERLERNFSEARLNVLRMQLDPHFLFNALNTISSLITSQPKLARGMIEQLGDLLRLSLESGRRQQVRLGEELEFLGHYLAIQKTRFGDSLHVVIDVPASARNVMVPSLILQPLVENAVRHGLSPRPGGGTVWVRAMVEDAVLRITVEDDGVGLGEDWTDDRAGLGLGVTRERIAVLHGTEQANLRIAPREDGGTCVCVSIPASTAEADGDD</sequence>
<dbReference type="Pfam" id="PF06580">
    <property type="entry name" value="His_kinase"/>
    <property type="match status" value="1"/>
</dbReference>
<comment type="catalytic activity">
    <reaction evidence="1">
        <text>ATP + protein L-histidine = ADP + protein N-phospho-L-histidine.</text>
        <dbReference type="EC" id="2.7.13.3"/>
    </reaction>
</comment>
<keyword evidence="3" id="KW-0175">Coiled coil</keyword>
<dbReference type="EC" id="2.7.13.3" evidence="2"/>
<feature type="transmembrane region" description="Helical" evidence="4">
    <location>
        <begin position="134"/>
        <end position="151"/>
    </location>
</feature>
<feature type="transmembrane region" description="Helical" evidence="4">
    <location>
        <begin position="59"/>
        <end position="76"/>
    </location>
</feature>
<dbReference type="EMBL" id="BMJA01000001">
    <property type="protein sequence ID" value="GGA19575.1"/>
    <property type="molecule type" value="Genomic_DNA"/>
</dbReference>
<evidence type="ECO:0000313" key="6">
    <source>
        <dbReference type="EMBL" id="GGA19575.1"/>
    </source>
</evidence>
<evidence type="ECO:0000256" key="2">
    <source>
        <dbReference type="ARBA" id="ARBA00012438"/>
    </source>
</evidence>
<evidence type="ECO:0000256" key="3">
    <source>
        <dbReference type="SAM" id="Coils"/>
    </source>
</evidence>
<evidence type="ECO:0000256" key="1">
    <source>
        <dbReference type="ARBA" id="ARBA00000085"/>
    </source>
</evidence>
<dbReference type="InterPro" id="IPR036890">
    <property type="entry name" value="HATPase_C_sf"/>
</dbReference>
<keyword evidence="4" id="KW-1133">Transmembrane helix</keyword>
<dbReference type="InterPro" id="IPR010559">
    <property type="entry name" value="Sig_transdc_His_kin_internal"/>
</dbReference>
<feature type="transmembrane region" description="Helical" evidence="4">
    <location>
        <begin position="88"/>
        <end position="114"/>
    </location>
</feature>
<dbReference type="InterPro" id="IPR004358">
    <property type="entry name" value="Sig_transdc_His_kin-like_C"/>
</dbReference>
<dbReference type="InterPro" id="IPR003594">
    <property type="entry name" value="HATPase_dom"/>
</dbReference>
<feature type="coiled-coil region" evidence="3">
    <location>
        <begin position="150"/>
        <end position="184"/>
    </location>
</feature>
<name>A0ABQ1FL64_9GAMM</name>
<keyword evidence="7" id="KW-1185">Reference proteome</keyword>
<protein>
    <recommendedName>
        <fullName evidence="2">histidine kinase</fullName>
        <ecNumber evidence="2">2.7.13.3</ecNumber>
    </recommendedName>
</protein>
<dbReference type="InterPro" id="IPR050640">
    <property type="entry name" value="Bact_2-comp_sensor_kinase"/>
</dbReference>
<dbReference type="PROSITE" id="PS50109">
    <property type="entry name" value="HIS_KIN"/>
    <property type="match status" value="1"/>
</dbReference>
<evidence type="ECO:0000256" key="4">
    <source>
        <dbReference type="SAM" id="Phobius"/>
    </source>
</evidence>
<dbReference type="PANTHER" id="PTHR34220:SF7">
    <property type="entry name" value="SENSOR HISTIDINE KINASE YPDA"/>
    <property type="match status" value="1"/>
</dbReference>
<evidence type="ECO:0000313" key="7">
    <source>
        <dbReference type="Proteomes" id="UP000620046"/>
    </source>
</evidence>
<proteinExistence type="predicted"/>
<dbReference type="PANTHER" id="PTHR34220">
    <property type="entry name" value="SENSOR HISTIDINE KINASE YPDA"/>
    <property type="match status" value="1"/>
</dbReference>
<feature type="transmembrane region" description="Helical" evidence="4">
    <location>
        <begin position="20"/>
        <end position="39"/>
    </location>
</feature>
<dbReference type="Proteomes" id="UP000620046">
    <property type="component" value="Unassembled WGS sequence"/>
</dbReference>
<keyword evidence="4" id="KW-0812">Transmembrane</keyword>
<gene>
    <name evidence="6" type="ORF">GCM10010981_04480</name>
</gene>
<dbReference type="Pfam" id="PF02518">
    <property type="entry name" value="HATPase_c"/>
    <property type="match status" value="1"/>
</dbReference>
<evidence type="ECO:0000259" key="5">
    <source>
        <dbReference type="PROSITE" id="PS50109"/>
    </source>
</evidence>
<dbReference type="Gene3D" id="3.30.565.10">
    <property type="entry name" value="Histidine kinase-like ATPase, C-terminal domain"/>
    <property type="match status" value="1"/>
</dbReference>
<feature type="domain" description="Histidine kinase" evidence="5">
    <location>
        <begin position="272"/>
        <end position="367"/>
    </location>
</feature>
<dbReference type="SMART" id="SM00387">
    <property type="entry name" value="HATPase_c"/>
    <property type="match status" value="1"/>
</dbReference>